<sequence>MSKNDRSFNFPDATLQQHGTNVAEVLNTDIVEFKHFDSTFLDSYPEDIKAAIEEVRAIKTDMVVIDEMTEKTQAVYDAAAGCNSAYRTIIFFAVKAFADNKAVQNQFGANDINKVRKDHTRLVVFMGDLIKVVNKYREQLISAGCSELLIDSLPQLHSQLIEVKTAQELFKKERGIITQERVEKLNNLYDLLTPISEMAQIIFADDEARLARYLMPRPKSSTNSVDDLIIS</sequence>
<accession>A0ABS1HQX2</accession>
<reference evidence="1 2" key="1">
    <citation type="submission" date="2021-01" db="EMBL/GenBank/DDBJ databases">
        <title>Carboxyliciviraga sp.nov., isolated from coastal sediments.</title>
        <authorList>
            <person name="Lu D."/>
            <person name="Zhang T."/>
        </authorList>
    </citation>
    <scope>NUCLEOTIDE SEQUENCE [LARGE SCALE GENOMIC DNA]</scope>
    <source>
        <strain evidence="1 2">N1Y132</strain>
    </source>
</reference>
<dbReference type="Proteomes" id="UP000605676">
    <property type="component" value="Unassembled WGS sequence"/>
</dbReference>
<evidence type="ECO:0000313" key="1">
    <source>
        <dbReference type="EMBL" id="MBK3520051.1"/>
    </source>
</evidence>
<protein>
    <submittedName>
        <fullName evidence="1">Uncharacterized protein</fullName>
    </submittedName>
</protein>
<gene>
    <name evidence="1" type="ORF">JIV24_22155</name>
</gene>
<comment type="caution">
    <text evidence="1">The sequence shown here is derived from an EMBL/GenBank/DDBJ whole genome shotgun (WGS) entry which is preliminary data.</text>
</comment>
<name>A0ABS1HQX2_9BACT</name>
<evidence type="ECO:0000313" key="2">
    <source>
        <dbReference type="Proteomes" id="UP000605676"/>
    </source>
</evidence>
<organism evidence="1 2">
    <name type="scientific">Carboxylicivirga marina</name>
    <dbReference type="NCBI Taxonomy" id="2800988"/>
    <lineage>
        <taxon>Bacteria</taxon>
        <taxon>Pseudomonadati</taxon>
        <taxon>Bacteroidota</taxon>
        <taxon>Bacteroidia</taxon>
        <taxon>Marinilabiliales</taxon>
        <taxon>Marinilabiliaceae</taxon>
        <taxon>Carboxylicivirga</taxon>
    </lineage>
</organism>
<keyword evidence="2" id="KW-1185">Reference proteome</keyword>
<dbReference type="EMBL" id="JAENRR010000149">
    <property type="protein sequence ID" value="MBK3520051.1"/>
    <property type="molecule type" value="Genomic_DNA"/>
</dbReference>
<dbReference type="RefSeq" id="WP_200467268.1">
    <property type="nucleotide sequence ID" value="NZ_JAENRR010000149.1"/>
</dbReference>
<proteinExistence type="predicted"/>